<reference evidence="5 6" key="1">
    <citation type="submission" date="2019-03" db="EMBL/GenBank/DDBJ databases">
        <authorList>
            <person name="Gaulin E."/>
            <person name="Dumas B."/>
        </authorList>
    </citation>
    <scope>NUCLEOTIDE SEQUENCE [LARGE SCALE GENOMIC DNA]</scope>
    <source>
        <strain evidence="5">CBS 568.67</strain>
    </source>
</reference>
<dbReference type="PANTHER" id="PTHR10217">
    <property type="entry name" value="VOLTAGE AND LIGAND GATED POTASSIUM CHANNEL"/>
    <property type="match status" value="1"/>
</dbReference>
<feature type="region of interest" description="Disordered" evidence="1">
    <location>
        <begin position="556"/>
        <end position="673"/>
    </location>
</feature>
<dbReference type="GO" id="GO:0005249">
    <property type="term" value="F:voltage-gated potassium channel activity"/>
    <property type="evidence" value="ECO:0007669"/>
    <property type="project" value="TreeGrafter"/>
</dbReference>
<dbReference type="InterPro" id="IPR050818">
    <property type="entry name" value="KCNH_animal-type"/>
</dbReference>
<dbReference type="PROSITE" id="PS50042">
    <property type="entry name" value="CNMP_BINDING_3"/>
    <property type="match status" value="1"/>
</dbReference>
<dbReference type="EMBL" id="VJMH01006166">
    <property type="protein sequence ID" value="KAF0691279.1"/>
    <property type="molecule type" value="Genomic_DNA"/>
</dbReference>
<dbReference type="GO" id="GO:0042391">
    <property type="term" value="P:regulation of membrane potential"/>
    <property type="evidence" value="ECO:0007669"/>
    <property type="project" value="TreeGrafter"/>
</dbReference>
<evidence type="ECO:0000313" key="6">
    <source>
        <dbReference type="Proteomes" id="UP000332933"/>
    </source>
</evidence>
<keyword evidence="2" id="KW-0812">Transmembrane</keyword>
<feature type="transmembrane region" description="Helical" evidence="2">
    <location>
        <begin position="434"/>
        <end position="456"/>
    </location>
</feature>
<dbReference type="AlphaFoldDB" id="A0A485L827"/>
<dbReference type="Pfam" id="PF00027">
    <property type="entry name" value="cNMP_binding"/>
    <property type="match status" value="1"/>
</dbReference>
<gene>
    <name evidence="5" type="primary">Aste57867_17457</name>
    <name evidence="4" type="ORF">As57867_017397</name>
    <name evidence="5" type="ORF">ASTE57867_17457</name>
</gene>
<evidence type="ECO:0000313" key="5">
    <source>
        <dbReference type="EMBL" id="VFT94211.1"/>
    </source>
</evidence>
<dbReference type="InterPro" id="IPR018490">
    <property type="entry name" value="cNMP-bd_dom_sf"/>
</dbReference>
<evidence type="ECO:0000256" key="1">
    <source>
        <dbReference type="SAM" id="MobiDB-lite"/>
    </source>
</evidence>
<dbReference type="GO" id="GO:0005886">
    <property type="term" value="C:plasma membrane"/>
    <property type="evidence" value="ECO:0007669"/>
    <property type="project" value="TreeGrafter"/>
</dbReference>
<dbReference type="PANTHER" id="PTHR10217:SF435">
    <property type="entry name" value="POTASSIUM VOLTAGE-GATED CHANNEL PROTEIN EAG"/>
    <property type="match status" value="1"/>
</dbReference>
<name>A0A485L827_9STRA</name>
<dbReference type="SMART" id="SM00100">
    <property type="entry name" value="cNMP"/>
    <property type="match status" value="1"/>
</dbReference>
<keyword evidence="2" id="KW-0472">Membrane</keyword>
<evidence type="ECO:0000313" key="4">
    <source>
        <dbReference type="EMBL" id="KAF0691279.1"/>
    </source>
</evidence>
<sequence length="706" mass="78238">MTSTPRHPAPFDASSTTTVDAVTATDDCVLSILSPPSFVPPPPKSPPVRVPESVARLSRNILSYRDHFAKRVSLMQDARFVPLRSRFMLHPVGLFRRVWDVLLALWVIYVCWYVPFSVAISWWSASPSLLAFHSFLDVFFVLDIFLNFRTAVVLYGELVQEPRAVAKIYVQTWFLVDFISVFPTDSVVAALTNTTSSDTSTKGVKLLKYVKLPKLLRLSQLVRRFRRFQRYEGSLTIICAFLFLLHVAGCIWIVAVSPCDDPTNSQTIEFCAPSAAYDVYSLGFHYAVSMLSGMSLDVIYATDNPLGGGFKNMINNVTTSALPSGLLLLSNIYGVIGIIMSSVVVGSSVFVVESWNRAGYQFRKRIDMINHEMEFLQLPEYLRNRIKAYHQYLWTHQGSATEKVSLLQDTGMSEPLRKEIAIFMYRDMLSKIPIFLTATDQLIGMICLSLSTVIYLPKDKIITRGEIGKDLFIVSKGCVVVCADVTSPNEEDRTDVVLHPGSFFGEIGLLMDIERTRTVIAGSICELGVLTKKDFTLVMRQFPSFATEIERLVEERQIGGGPLPSRPSAAEGKGSRRLASFSGAVSPMQPPDGKTSRRLASFSTPATAVRGVHVAQKKRSSAMGNRSHAASRLHAARASRFSSSPTLATVPDSTDEGPSCPISPESQSEHHARLEARLLRIESLLEALLDTPRVRPSAMKRSSTVS</sequence>
<protein>
    <submittedName>
        <fullName evidence="5">Aste57867_17457 protein</fullName>
    </submittedName>
</protein>
<dbReference type="SUPFAM" id="SSF51206">
    <property type="entry name" value="cAMP-binding domain-like"/>
    <property type="match status" value="1"/>
</dbReference>
<feature type="domain" description="Cyclic nucleotide-binding" evidence="3">
    <location>
        <begin position="434"/>
        <end position="539"/>
    </location>
</feature>
<dbReference type="Gene3D" id="1.10.287.630">
    <property type="entry name" value="Helix hairpin bin"/>
    <property type="match status" value="1"/>
</dbReference>
<feature type="transmembrane region" description="Helical" evidence="2">
    <location>
        <begin position="98"/>
        <end position="123"/>
    </location>
</feature>
<feature type="transmembrane region" description="Helical" evidence="2">
    <location>
        <begin position="233"/>
        <end position="255"/>
    </location>
</feature>
<dbReference type="PROSITE" id="PS00888">
    <property type="entry name" value="CNMP_BINDING_1"/>
    <property type="match status" value="1"/>
</dbReference>
<dbReference type="Gene3D" id="2.60.120.10">
    <property type="entry name" value="Jelly Rolls"/>
    <property type="match status" value="1"/>
</dbReference>
<dbReference type="InterPro" id="IPR014710">
    <property type="entry name" value="RmlC-like_jellyroll"/>
</dbReference>
<dbReference type="SUPFAM" id="SSF81324">
    <property type="entry name" value="Voltage-gated potassium channels"/>
    <property type="match status" value="1"/>
</dbReference>
<dbReference type="Proteomes" id="UP000332933">
    <property type="component" value="Unassembled WGS sequence"/>
</dbReference>
<evidence type="ECO:0000256" key="2">
    <source>
        <dbReference type="SAM" id="Phobius"/>
    </source>
</evidence>
<dbReference type="OrthoDB" id="421226at2759"/>
<feature type="transmembrane region" description="Helical" evidence="2">
    <location>
        <begin position="332"/>
        <end position="355"/>
    </location>
</feature>
<dbReference type="CDD" id="cd00038">
    <property type="entry name" value="CAP_ED"/>
    <property type="match status" value="1"/>
</dbReference>
<keyword evidence="6" id="KW-1185">Reference proteome</keyword>
<dbReference type="EMBL" id="CAADRA010006187">
    <property type="protein sequence ID" value="VFT94211.1"/>
    <property type="molecule type" value="Genomic_DNA"/>
</dbReference>
<keyword evidence="2" id="KW-1133">Transmembrane helix</keyword>
<reference evidence="4" key="2">
    <citation type="submission" date="2019-06" db="EMBL/GenBank/DDBJ databases">
        <title>Genomics analysis of Aphanomyces spp. identifies a new class of oomycete effector associated with host adaptation.</title>
        <authorList>
            <person name="Gaulin E."/>
        </authorList>
    </citation>
    <scope>NUCLEOTIDE SEQUENCE</scope>
    <source>
        <strain evidence="4">CBS 578.67</strain>
    </source>
</reference>
<proteinExistence type="predicted"/>
<dbReference type="Gene3D" id="1.10.287.70">
    <property type="match status" value="1"/>
</dbReference>
<dbReference type="InterPro" id="IPR018488">
    <property type="entry name" value="cNMP-bd_CS"/>
</dbReference>
<evidence type="ECO:0000259" key="3">
    <source>
        <dbReference type="PROSITE" id="PS50042"/>
    </source>
</evidence>
<dbReference type="InterPro" id="IPR000595">
    <property type="entry name" value="cNMP-bd_dom"/>
</dbReference>
<organism evidence="5 6">
    <name type="scientific">Aphanomyces stellatus</name>
    <dbReference type="NCBI Taxonomy" id="120398"/>
    <lineage>
        <taxon>Eukaryota</taxon>
        <taxon>Sar</taxon>
        <taxon>Stramenopiles</taxon>
        <taxon>Oomycota</taxon>
        <taxon>Saprolegniomycetes</taxon>
        <taxon>Saprolegniales</taxon>
        <taxon>Verrucalvaceae</taxon>
        <taxon>Aphanomyces</taxon>
    </lineage>
</organism>
<accession>A0A485L827</accession>